<dbReference type="InterPro" id="IPR001119">
    <property type="entry name" value="SLH_dom"/>
</dbReference>
<sequence length="429" mass="44718">MKIVRKTSVFSLLLALAMVVSMLAVPAAAASSGPRLVTSSEEATSQEVGFTGLPDGCQSLQVTFDLSADGAVYAFAADNSVSSIPGVYTTFKQDGAKVTVYVTAKSGTLTDNGALTLGVISTVDTPFTVTKALDMKTLDSGLGETTYPTVDEDGVTGEVVTTWPITVKSATGGKVTVSPTRAPAGMSVTLTVQPEDGYQLEQLTAADASGKTLELRDRGEGRYTFTMPSSAVTVTATFQGGETAATLPFTDVAADSWYYDSVAYVYEKGLMGGTGDGLFAPDLTTSRAMIVTILYRLENSPAVTTSAGFTDVAADTWYTDAVNWANANGIVTGYGDGRFGPEDTITREQMAVILYRAAKLLGRDVSARADLSGYTDAANVGEYAVEAMQWAVAQGLLTGTDAGALLPSGSATRSQAAALLMRFCENVLK</sequence>
<dbReference type="STRING" id="411467.BACCAP_01476"/>
<feature type="domain" description="SLH" evidence="3">
    <location>
        <begin position="245"/>
        <end position="304"/>
    </location>
</feature>
<keyword evidence="1" id="KW-0677">Repeat</keyword>
<dbReference type="InterPro" id="IPR051465">
    <property type="entry name" value="Cell_Envelope_Struct_Comp"/>
</dbReference>
<feature type="domain" description="SLH" evidence="3">
    <location>
        <begin position="371"/>
        <end position="429"/>
    </location>
</feature>
<accession>A6NTE7</accession>
<evidence type="ECO:0000313" key="5">
    <source>
        <dbReference type="Proteomes" id="UP000003639"/>
    </source>
</evidence>
<dbReference type="RefSeq" id="WP_006572024.1">
    <property type="nucleotide sequence ID" value="NZ_AAXG02000010.1"/>
</dbReference>
<gene>
    <name evidence="4" type="ORF">BACCAP_01476</name>
</gene>
<dbReference type="PANTHER" id="PTHR43308">
    <property type="entry name" value="OUTER MEMBRANE PROTEIN ALPHA-RELATED"/>
    <property type="match status" value="1"/>
</dbReference>
<evidence type="ECO:0000256" key="1">
    <source>
        <dbReference type="ARBA" id="ARBA00022737"/>
    </source>
</evidence>
<proteinExistence type="predicted"/>
<feature type="domain" description="SLH" evidence="3">
    <location>
        <begin position="305"/>
        <end position="368"/>
    </location>
</feature>
<dbReference type="eggNOG" id="COG0737">
    <property type="taxonomic scope" value="Bacteria"/>
</dbReference>
<name>A6NTE7_9FIRM</name>
<dbReference type="Pfam" id="PF00395">
    <property type="entry name" value="SLH"/>
    <property type="match status" value="3"/>
</dbReference>
<dbReference type="InterPro" id="IPR044060">
    <property type="entry name" value="Bacterial_rp_domain"/>
</dbReference>
<feature type="chain" id="PRO_5002700777" description="SLH domain-containing protein" evidence="2">
    <location>
        <begin position="30"/>
        <end position="429"/>
    </location>
</feature>
<organism evidence="4 5">
    <name type="scientific">Pseudoflavonifractor capillosus ATCC 29799</name>
    <dbReference type="NCBI Taxonomy" id="411467"/>
    <lineage>
        <taxon>Bacteria</taxon>
        <taxon>Bacillati</taxon>
        <taxon>Bacillota</taxon>
        <taxon>Clostridia</taxon>
        <taxon>Eubacteriales</taxon>
        <taxon>Oscillospiraceae</taxon>
        <taxon>Pseudoflavonifractor</taxon>
    </lineage>
</organism>
<dbReference type="PROSITE" id="PS51272">
    <property type="entry name" value="SLH"/>
    <property type="match status" value="3"/>
</dbReference>
<reference evidence="4 5" key="1">
    <citation type="submission" date="2007-04" db="EMBL/GenBank/DDBJ databases">
        <authorList>
            <person name="Fulton L."/>
            <person name="Clifton S."/>
            <person name="Fulton B."/>
            <person name="Xu J."/>
            <person name="Minx P."/>
            <person name="Pepin K.H."/>
            <person name="Johnson M."/>
            <person name="Thiruvilangam P."/>
            <person name="Bhonagiri V."/>
            <person name="Nash W.E."/>
            <person name="Mardis E.R."/>
            <person name="Wilson R.K."/>
        </authorList>
    </citation>
    <scope>NUCLEOTIDE SEQUENCE [LARGE SCALE GENOMIC DNA]</scope>
    <source>
        <strain evidence="4 5">ATCC 29799</strain>
    </source>
</reference>
<feature type="signal peptide" evidence="2">
    <location>
        <begin position="1"/>
        <end position="29"/>
    </location>
</feature>
<protein>
    <recommendedName>
        <fullName evidence="3">SLH domain-containing protein</fullName>
    </recommendedName>
</protein>
<evidence type="ECO:0000259" key="3">
    <source>
        <dbReference type="PROSITE" id="PS51272"/>
    </source>
</evidence>
<evidence type="ECO:0000256" key="2">
    <source>
        <dbReference type="SAM" id="SignalP"/>
    </source>
</evidence>
<comment type="caution">
    <text evidence="4">The sequence shown here is derived from an EMBL/GenBank/DDBJ whole genome shotgun (WGS) entry which is preliminary data.</text>
</comment>
<dbReference type="Pfam" id="PF18998">
    <property type="entry name" value="Flg_new_2"/>
    <property type="match status" value="1"/>
</dbReference>
<evidence type="ECO:0000313" key="4">
    <source>
        <dbReference type="EMBL" id="EDN00710.1"/>
    </source>
</evidence>
<dbReference type="AlphaFoldDB" id="A6NTE7"/>
<reference evidence="4 5" key="2">
    <citation type="submission" date="2007-06" db="EMBL/GenBank/DDBJ databases">
        <title>Draft genome sequence of Pseudoflavonifractor capillosus ATCC 29799.</title>
        <authorList>
            <person name="Sudarsanam P."/>
            <person name="Ley R."/>
            <person name="Guruge J."/>
            <person name="Turnbaugh P.J."/>
            <person name="Mahowald M."/>
            <person name="Liep D."/>
            <person name="Gordon J."/>
        </authorList>
    </citation>
    <scope>NUCLEOTIDE SEQUENCE [LARGE SCALE GENOMIC DNA]</scope>
    <source>
        <strain evidence="4 5">ATCC 29799</strain>
    </source>
</reference>
<keyword evidence="5" id="KW-1185">Reference proteome</keyword>
<dbReference type="EMBL" id="AAXG02000010">
    <property type="protein sequence ID" value="EDN00710.1"/>
    <property type="molecule type" value="Genomic_DNA"/>
</dbReference>
<dbReference type="Proteomes" id="UP000003639">
    <property type="component" value="Unassembled WGS sequence"/>
</dbReference>
<keyword evidence="2" id="KW-0732">Signal</keyword>